<name>R7W4I0_AEGTA</name>
<evidence type="ECO:0000256" key="1">
    <source>
        <dbReference type="ARBA" id="ARBA00009414"/>
    </source>
</evidence>
<sequence>MKSSSGGHVVGVPVTSKAYGIEEKAPSARDGQSFRKADGDHLAVSLTNPSPYTSFGYKHSSKGQVVHWVSKLSRRAQGFREHVTLGPKISETVKGKLSLGAKILQAGGIERVFRKAFTAEKGERLVKALQCYLYTTGGPIAGMLFVSTKRIAFRRDRAATFTSLGLFMQPVLSRHVPTDSCSRKFFFHMFNLWFMGFLSYKSFMKYLKYDEHLSSTS</sequence>
<dbReference type="Pfam" id="PF02893">
    <property type="entry name" value="GRAM"/>
    <property type="match status" value="1"/>
</dbReference>
<dbReference type="Gene3D" id="2.30.29.30">
    <property type="entry name" value="Pleckstrin-homology domain (PH domain)/Phosphotyrosine-binding domain (PTB)"/>
    <property type="match status" value="1"/>
</dbReference>
<dbReference type="InterPro" id="IPR011993">
    <property type="entry name" value="PH-like_dom_sf"/>
</dbReference>
<comment type="similarity">
    <text evidence="1">Belongs to the GEM family.</text>
</comment>
<reference evidence="2" key="1">
    <citation type="submission" date="2015-06" db="UniProtKB">
        <authorList>
            <consortium name="EnsemblPlants"/>
        </authorList>
    </citation>
    <scope>IDENTIFICATION</scope>
</reference>
<evidence type="ECO:0000313" key="2">
    <source>
        <dbReference type="EnsemblPlants" id="EMT15417"/>
    </source>
</evidence>
<dbReference type="InterPro" id="IPR037848">
    <property type="entry name" value="GEM-like"/>
</dbReference>
<dbReference type="AlphaFoldDB" id="R7W4I0"/>
<dbReference type="EnsemblPlants" id="EMT15417">
    <property type="protein sequence ID" value="EMT15417"/>
    <property type="gene ID" value="F775_03878"/>
</dbReference>
<dbReference type="InterPro" id="IPR004182">
    <property type="entry name" value="GRAM"/>
</dbReference>
<organism evidence="2">
    <name type="scientific">Aegilops tauschii</name>
    <name type="common">Tausch's goatgrass</name>
    <name type="synonym">Aegilops squarrosa</name>
    <dbReference type="NCBI Taxonomy" id="37682"/>
    <lineage>
        <taxon>Eukaryota</taxon>
        <taxon>Viridiplantae</taxon>
        <taxon>Streptophyta</taxon>
        <taxon>Embryophyta</taxon>
        <taxon>Tracheophyta</taxon>
        <taxon>Spermatophyta</taxon>
        <taxon>Magnoliopsida</taxon>
        <taxon>Liliopsida</taxon>
        <taxon>Poales</taxon>
        <taxon>Poaceae</taxon>
        <taxon>BOP clade</taxon>
        <taxon>Pooideae</taxon>
        <taxon>Triticodae</taxon>
        <taxon>Triticeae</taxon>
        <taxon>Triticinae</taxon>
        <taxon>Aegilops</taxon>
    </lineage>
</organism>
<dbReference type="PANTHER" id="PTHR31969">
    <property type="entry name" value="GEM-LIKE PROTEIN 2"/>
    <property type="match status" value="1"/>
</dbReference>
<protein>
    <submittedName>
        <fullName evidence="2">Uncharacterized protein</fullName>
    </submittedName>
</protein>
<accession>R7W4I0</accession>
<proteinExistence type="inferred from homology"/>